<evidence type="ECO:0000313" key="3">
    <source>
        <dbReference type="Proteomes" id="UP001500767"/>
    </source>
</evidence>
<evidence type="ECO:0000313" key="2">
    <source>
        <dbReference type="EMBL" id="GAA3563496.1"/>
    </source>
</evidence>
<dbReference type="Gene3D" id="3.10.490.10">
    <property type="entry name" value="Gamma-glutamyl cyclotransferase-like"/>
    <property type="match status" value="1"/>
</dbReference>
<protein>
    <submittedName>
        <fullName evidence="2">Gamma-glutamylcyclotransferase</fullName>
    </submittedName>
</protein>
<dbReference type="EMBL" id="BAAAYR010000002">
    <property type="protein sequence ID" value="GAA3563496.1"/>
    <property type="molecule type" value="Genomic_DNA"/>
</dbReference>
<keyword evidence="3" id="KW-1185">Reference proteome</keyword>
<dbReference type="InterPro" id="IPR036568">
    <property type="entry name" value="GGCT-like_sf"/>
</dbReference>
<comment type="caution">
    <text evidence="2">The sequence shown here is derived from an EMBL/GenBank/DDBJ whole genome shotgun (WGS) entry which is preliminary data.</text>
</comment>
<gene>
    <name evidence="2" type="ORF">GCM10022197_18830</name>
</gene>
<proteinExistence type="predicted"/>
<reference evidence="3" key="1">
    <citation type="journal article" date="2019" name="Int. J. Syst. Evol. Microbiol.">
        <title>The Global Catalogue of Microorganisms (GCM) 10K type strain sequencing project: providing services to taxonomists for standard genome sequencing and annotation.</title>
        <authorList>
            <consortium name="The Broad Institute Genomics Platform"/>
            <consortium name="The Broad Institute Genome Sequencing Center for Infectious Disease"/>
            <person name="Wu L."/>
            <person name="Ma J."/>
        </authorList>
    </citation>
    <scope>NUCLEOTIDE SEQUENCE [LARGE SCALE GENOMIC DNA]</scope>
    <source>
        <strain evidence="3">JCM 16540</strain>
    </source>
</reference>
<accession>A0ABP6X9C7</accession>
<dbReference type="SUPFAM" id="SSF110857">
    <property type="entry name" value="Gamma-glutamyl cyclotransferase-like"/>
    <property type="match status" value="1"/>
</dbReference>
<dbReference type="InterPro" id="IPR053844">
    <property type="entry name" value="AH_C"/>
</dbReference>
<dbReference type="Pfam" id="PF21986">
    <property type="entry name" value="AH_C"/>
    <property type="match status" value="1"/>
</dbReference>
<evidence type="ECO:0000259" key="1">
    <source>
        <dbReference type="Pfam" id="PF21986"/>
    </source>
</evidence>
<organism evidence="2 3">
    <name type="scientific">Microlunatus spumicola</name>
    <dbReference type="NCBI Taxonomy" id="81499"/>
    <lineage>
        <taxon>Bacteria</taxon>
        <taxon>Bacillati</taxon>
        <taxon>Actinomycetota</taxon>
        <taxon>Actinomycetes</taxon>
        <taxon>Propionibacteriales</taxon>
        <taxon>Propionibacteriaceae</taxon>
        <taxon>Microlunatus</taxon>
    </lineage>
</organism>
<dbReference type="RefSeq" id="WP_204910900.1">
    <property type="nucleotide sequence ID" value="NZ_BAAAYR010000002.1"/>
</dbReference>
<feature type="domain" description="Allophanate hydrolase C-terminal" evidence="1">
    <location>
        <begin position="3"/>
        <end position="121"/>
    </location>
</feature>
<dbReference type="Proteomes" id="UP001500767">
    <property type="component" value="Unassembled WGS sequence"/>
</dbReference>
<name>A0ABP6X9C7_9ACTN</name>
<sequence length="130" mass="14118">MTALFCNGEGMRGGAVHENLAGHPFLGEVTTAPRYRFFSVRDEFPGVVDVGTDEGGAVAGELYEVELRTLLDRFLPGEPSELELGVVELADGRAVLGMVLRPEERDRHRDITASGGWRAYRAANGTTDQP</sequence>